<evidence type="ECO:0000313" key="2">
    <source>
        <dbReference type="EMBL" id="RNL65073.1"/>
    </source>
</evidence>
<evidence type="ECO:0000256" key="1">
    <source>
        <dbReference type="SAM" id="Phobius"/>
    </source>
</evidence>
<feature type="transmembrane region" description="Helical" evidence="1">
    <location>
        <begin position="53"/>
        <end position="76"/>
    </location>
</feature>
<dbReference type="EMBL" id="RJSE01000003">
    <property type="protein sequence ID" value="RNL65073.1"/>
    <property type="molecule type" value="Genomic_DNA"/>
</dbReference>
<evidence type="ECO:0008006" key="4">
    <source>
        <dbReference type="Google" id="ProtNLM"/>
    </source>
</evidence>
<dbReference type="OrthoDB" id="3686197at2"/>
<gene>
    <name evidence="2" type="ORF">EFK50_03605</name>
</gene>
<protein>
    <recommendedName>
        <fullName evidence="4">Cholesterol esterase</fullName>
    </recommendedName>
</protein>
<name>A0A3N0CQ97_9ACTN</name>
<evidence type="ECO:0000313" key="3">
    <source>
        <dbReference type="Proteomes" id="UP000267128"/>
    </source>
</evidence>
<accession>A0A3N0CQ97</accession>
<sequence length="257" mass="26280">MQHLDASPTRRGARLRQRLRDLAGRSRSSWRAHVDAMVTTSDSSRNGTRKRTALMAATGLGALGALFGLVSANVLAVNFTTGDSAYSIYSDEVIGANAAGFINAQQKNNGSVGVAQIGFKTAELNGMCLIAKQTLPVIGDVSLLISAGEKVDGTVTSTAANKINASYLFLAADTLTGAGKNISGLTLGQSASTVTMGGTPLPAGQTGTPGAFGLQAVQLDLLNLNANTYGVALEGSINLPNLSITVKPGTLTKANCP</sequence>
<keyword evidence="1" id="KW-0812">Transmembrane</keyword>
<keyword evidence="3" id="KW-1185">Reference proteome</keyword>
<dbReference type="AlphaFoldDB" id="A0A3N0CQ97"/>
<keyword evidence="1" id="KW-0472">Membrane</keyword>
<proteinExistence type="predicted"/>
<comment type="caution">
    <text evidence="2">The sequence shown here is derived from an EMBL/GenBank/DDBJ whole genome shotgun (WGS) entry which is preliminary data.</text>
</comment>
<organism evidence="2 3">
    <name type="scientific">Nocardioides marmoriginsengisoli</name>
    <dbReference type="NCBI Taxonomy" id="661483"/>
    <lineage>
        <taxon>Bacteria</taxon>
        <taxon>Bacillati</taxon>
        <taxon>Actinomycetota</taxon>
        <taxon>Actinomycetes</taxon>
        <taxon>Propionibacteriales</taxon>
        <taxon>Nocardioidaceae</taxon>
        <taxon>Nocardioides</taxon>
    </lineage>
</organism>
<keyword evidence="1" id="KW-1133">Transmembrane helix</keyword>
<dbReference type="RefSeq" id="WP_123226176.1">
    <property type="nucleotide sequence ID" value="NZ_RJSE01000003.1"/>
</dbReference>
<dbReference type="InterPro" id="IPR046198">
    <property type="entry name" value="DUF6230"/>
</dbReference>
<reference evidence="2 3" key="1">
    <citation type="submission" date="2018-11" db="EMBL/GenBank/DDBJ databases">
        <authorList>
            <person name="Li F."/>
        </authorList>
    </citation>
    <scope>NUCLEOTIDE SEQUENCE [LARGE SCALE GENOMIC DNA]</scope>
    <source>
        <strain evidence="2 3">Gsoil 097</strain>
    </source>
</reference>
<dbReference type="Proteomes" id="UP000267128">
    <property type="component" value="Unassembled WGS sequence"/>
</dbReference>
<dbReference type="Pfam" id="PF19741">
    <property type="entry name" value="DUF6230"/>
    <property type="match status" value="1"/>
</dbReference>